<evidence type="ECO:0000259" key="1">
    <source>
        <dbReference type="PROSITE" id="PS51382"/>
    </source>
</evidence>
<dbReference type="EMBL" id="KI394815">
    <property type="protein sequence ID" value="ERN00694.1"/>
    <property type="molecule type" value="Genomic_DNA"/>
</dbReference>
<gene>
    <name evidence="2" type="ORF">AMTR_s00106p00066860</name>
</gene>
<dbReference type="HOGENOM" id="CLU_2124440_0_0_1"/>
<accession>W1NZD0</accession>
<dbReference type="PROSITE" id="PS51382">
    <property type="entry name" value="SPX"/>
    <property type="match status" value="1"/>
</dbReference>
<protein>
    <recommendedName>
        <fullName evidence="1">SPX domain-containing protein</fullName>
    </recommendedName>
</protein>
<dbReference type="PANTHER" id="PTHR45978:SF2">
    <property type="entry name" value="SPX DOMAIN-CONTAINING PROTEIN 3"/>
    <property type="match status" value="1"/>
</dbReference>
<organism evidence="2 3">
    <name type="scientific">Amborella trichopoda</name>
    <dbReference type="NCBI Taxonomy" id="13333"/>
    <lineage>
        <taxon>Eukaryota</taxon>
        <taxon>Viridiplantae</taxon>
        <taxon>Streptophyta</taxon>
        <taxon>Embryophyta</taxon>
        <taxon>Tracheophyta</taxon>
        <taxon>Spermatophyta</taxon>
        <taxon>Magnoliopsida</taxon>
        <taxon>Amborellales</taxon>
        <taxon>Amborellaceae</taxon>
        <taxon>Amborella</taxon>
    </lineage>
</organism>
<reference evidence="3" key="1">
    <citation type="journal article" date="2013" name="Science">
        <title>The Amborella genome and the evolution of flowering plants.</title>
        <authorList>
            <consortium name="Amborella Genome Project"/>
        </authorList>
    </citation>
    <scope>NUCLEOTIDE SEQUENCE [LARGE SCALE GENOMIC DNA]</scope>
</reference>
<sequence>MLRRLIEETLPEWRDKFIAYKDLKRHLKTLPRMSLSLEEAEFICLLNAEIEKIDDFFLDQEEDIIIAQKVFSVSHIRRQNRLLFKFFTINQRSKTAEVTRNRPSNSVSAHKMFL</sequence>
<dbReference type="Proteomes" id="UP000017836">
    <property type="component" value="Unassembled WGS sequence"/>
</dbReference>
<evidence type="ECO:0000313" key="3">
    <source>
        <dbReference type="Proteomes" id="UP000017836"/>
    </source>
</evidence>
<dbReference type="GO" id="GO:0016036">
    <property type="term" value="P:cellular response to phosphate starvation"/>
    <property type="evidence" value="ECO:0007669"/>
    <property type="project" value="InterPro"/>
</dbReference>
<name>W1NZD0_AMBTC</name>
<dbReference type="AlphaFoldDB" id="W1NZD0"/>
<evidence type="ECO:0000313" key="2">
    <source>
        <dbReference type="EMBL" id="ERN00694.1"/>
    </source>
</evidence>
<dbReference type="eggNOG" id="KOG1161">
    <property type="taxonomic scope" value="Eukaryota"/>
</dbReference>
<proteinExistence type="predicted"/>
<dbReference type="InterPro" id="IPR004331">
    <property type="entry name" value="SPX_dom"/>
</dbReference>
<keyword evidence="3" id="KW-1185">Reference proteome</keyword>
<dbReference type="Gramene" id="ERN00694">
    <property type="protein sequence ID" value="ERN00694"/>
    <property type="gene ID" value="AMTR_s00106p00066860"/>
</dbReference>
<feature type="domain" description="SPX" evidence="1">
    <location>
        <begin position="1"/>
        <end position="114"/>
    </location>
</feature>
<dbReference type="PANTHER" id="PTHR45978">
    <property type="entry name" value="SPX DOMAIN-CONTAINING PROTEIN 3"/>
    <property type="match status" value="1"/>
</dbReference>
<dbReference type="InterPro" id="IPR031142">
    <property type="entry name" value="SPX_prot"/>
</dbReference>